<evidence type="ECO:0000313" key="3">
    <source>
        <dbReference type="EMBL" id="EJD34691.1"/>
    </source>
</evidence>
<accession>J0D6Y4</accession>
<organism evidence="3 4">
    <name type="scientific">Auricularia subglabra (strain TFB-10046 / SS5)</name>
    <name type="common">White-rot fungus</name>
    <name type="synonym">Auricularia delicata (strain TFB10046)</name>
    <dbReference type="NCBI Taxonomy" id="717982"/>
    <lineage>
        <taxon>Eukaryota</taxon>
        <taxon>Fungi</taxon>
        <taxon>Dikarya</taxon>
        <taxon>Basidiomycota</taxon>
        <taxon>Agaricomycotina</taxon>
        <taxon>Agaricomycetes</taxon>
        <taxon>Auriculariales</taxon>
        <taxon>Auriculariaceae</taxon>
        <taxon>Auricularia</taxon>
    </lineage>
</organism>
<dbReference type="Pfam" id="PF08881">
    <property type="entry name" value="CVNH"/>
    <property type="match status" value="1"/>
</dbReference>
<feature type="signal peptide" evidence="1">
    <location>
        <begin position="1"/>
        <end position="20"/>
    </location>
</feature>
<dbReference type="InterPro" id="IPR011058">
    <property type="entry name" value="Cyanovirin-N"/>
</dbReference>
<feature type="chain" id="PRO_5003732736" evidence="1">
    <location>
        <begin position="21"/>
        <end position="120"/>
    </location>
</feature>
<dbReference type="AlphaFoldDB" id="J0D6Y4"/>
<dbReference type="InterPro" id="IPR036673">
    <property type="entry name" value="Cyanovirin-N_sf"/>
</dbReference>
<proteinExistence type="predicted"/>
<dbReference type="KEGG" id="adl:AURDEDRAFT_176271"/>
<evidence type="ECO:0000256" key="1">
    <source>
        <dbReference type="SAM" id="SignalP"/>
    </source>
</evidence>
<dbReference type="InParanoid" id="J0D6Y4"/>
<dbReference type="SUPFAM" id="SSF51322">
    <property type="entry name" value="Cyanovirin-N"/>
    <property type="match status" value="1"/>
</dbReference>
<dbReference type="eggNOG" id="ENOG502SWE6">
    <property type="taxonomic scope" value="Eukaryota"/>
</dbReference>
<sequence>MQFSLSFFALAAFAISGAAAFNNFAASCSSLRLSGADLVATCKFNDGSTTVAAINLNGCYTNNNGQLTFQKNPGNALQTCHTCSLSGTILQCTCQRVSGASGSEIDLNANIGNEDGVLFC</sequence>
<dbReference type="EMBL" id="JH687927">
    <property type="protein sequence ID" value="EJD34691.1"/>
    <property type="molecule type" value="Genomic_DNA"/>
</dbReference>
<evidence type="ECO:0000313" key="4">
    <source>
        <dbReference type="Proteomes" id="UP000006514"/>
    </source>
</evidence>
<evidence type="ECO:0000259" key="2">
    <source>
        <dbReference type="SMART" id="SM01111"/>
    </source>
</evidence>
<feature type="domain" description="Cyanovirin-N" evidence="2">
    <location>
        <begin position="23"/>
        <end position="120"/>
    </location>
</feature>
<protein>
    <submittedName>
        <fullName evidence="3">Cyanovirin-N</fullName>
    </submittedName>
</protein>
<dbReference type="Proteomes" id="UP000006514">
    <property type="component" value="Unassembled WGS sequence"/>
</dbReference>
<gene>
    <name evidence="3" type="ORF">AURDEDRAFT_176271</name>
</gene>
<dbReference type="SMART" id="SM01111">
    <property type="entry name" value="CVNH"/>
    <property type="match status" value="1"/>
</dbReference>
<reference evidence="4" key="1">
    <citation type="journal article" date="2012" name="Science">
        <title>The Paleozoic origin of enzymatic lignin decomposition reconstructed from 31 fungal genomes.</title>
        <authorList>
            <person name="Floudas D."/>
            <person name="Binder M."/>
            <person name="Riley R."/>
            <person name="Barry K."/>
            <person name="Blanchette R.A."/>
            <person name="Henrissat B."/>
            <person name="Martinez A.T."/>
            <person name="Otillar R."/>
            <person name="Spatafora J.W."/>
            <person name="Yadav J.S."/>
            <person name="Aerts A."/>
            <person name="Benoit I."/>
            <person name="Boyd A."/>
            <person name="Carlson A."/>
            <person name="Copeland A."/>
            <person name="Coutinho P.M."/>
            <person name="de Vries R.P."/>
            <person name="Ferreira P."/>
            <person name="Findley K."/>
            <person name="Foster B."/>
            <person name="Gaskell J."/>
            <person name="Glotzer D."/>
            <person name="Gorecki P."/>
            <person name="Heitman J."/>
            <person name="Hesse C."/>
            <person name="Hori C."/>
            <person name="Igarashi K."/>
            <person name="Jurgens J.A."/>
            <person name="Kallen N."/>
            <person name="Kersten P."/>
            <person name="Kohler A."/>
            <person name="Kuees U."/>
            <person name="Kumar T.K.A."/>
            <person name="Kuo A."/>
            <person name="LaButti K."/>
            <person name="Larrondo L.F."/>
            <person name="Lindquist E."/>
            <person name="Ling A."/>
            <person name="Lombard V."/>
            <person name="Lucas S."/>
            <person name="Lundell T."/>
            <person name="Martin R."/>
            <person name="McLaughlin D.J."/>
            <person name="Morgenstern I."/>
            <person name="Morin E."/>
            <person name="Murat C."/>
            <person name="Nagy L.G."/>
            <person name="Nolan M."/>
            <person name="Ohm R.A."/>
            <person name="Patyshakuliyeva A."/>
            <person name="Rokas A."/>
            <person name="Ruiz-Duenas F.J."/>
            <person name="Sabat G."/>
            <person name="Salamov A."/>
            <person name="Samejima M."/>
            <person name="Schmutz J."/>
            <person name="Slot J.C."/>
            <person name="St John F."/>
            <person name="Stenlid J."/>
            <person name="Sun H."/>
            <person name="Sun S."/>
            <person name="Syed K."/>
            <person name="Tsang A."/>
            <person name="Wiebenga A."/>
            <person name="Young D."/>
            <person name="Pisabarro A."/>
            <person name="Eastwood D.C."/>
            <person name="Martin F."/>
            <person name="Cullen D."/>
            <person name="Grigoriev I.V."/>
            <person name="Hibbett D.S."/>
        </authorList>
    </citation>
    <scope>NUCLEOTIDE SEQUENCE [LARGE SCALE GENOMIC DNA]</scope>
    <source>
        <strain evidence="4">TFB10046</strain>
    </source>
</reference>
<keyword evidence="4" id="KW-1185">Reference proteome</keyword>
<dbReference type="Gene3D" id="2.30.60.10">
    <property type="entry name" value="Cyanovirin-N"/>
    <property type="match status" value="1"/>
</dbReference>
<name>J0D6Y4_AURST</name>
<dbReference type="OrthoDB" id="3193330at2759"/>
<keyword evidence="1" id="KW-0732">Signal</keyword>